<keyword evidence="4" id="KW-1185">Reference proteome</keyword>
<name>A0ABU7S0I0_9ACTN</name>
<feature type="region of interest" description="Disordered" evidence="1">
    <location>
        <begin position="152"/>
        <end position="220"/>
    </location>
</feature>
<feature type="compositionally biased region" description="Basic and acidic residues" evidence="1">
    <location>
        <begin position="194"/>
        <end position="203"/>
    </location>
</feature>
<accession>A0ABU7S0I0</accession>
<gene>
    <name evidence="3" type="ORF">V1633_27680</name>
</gene>
<sequence length="220" mass="22832">MRLSPRWRKALLTLHVTTAVGWLGADVVLLTLGVAGARGVDPGVVYPAVGLVGQVLFVPLSVLAWLVGVASALLTPWGLVRHRWVVVKLVITTVMLGAVLFALRPNLRAAAELGAAVPADVREGLLAAPIVSSTLLIVATVLSTYKPWGRTRRRTGVPGDGTVDGGKRARGGRAVPPVGGGEAVPGRPLRSGGRRADARRGPDARPGPAGRRTGTGAWAR</sequence>
<comment type="caution">
    <text evidence="3">The sequence shown here is derived from an EMBL/GenBank/DDBJ whole genome shotgun (WGS) entry which is preliminary data.</text>
</comment>
<evidence type="ECO:0000313" key="4">
    <source>
        <dbReference type="Proteomes" id="UP001332243"/>
    </source>
</evidence>
<reference evidence="3 4" key="1">
    <citation type="submission" date="2024-01" db="EMBL/GenBank/DDBJ databases">
        <title>Genome insights into Plantactinospora sonchi sp. nov.</title>
        <authorList>
            <person name="Wang L."/>
        </authorList>
    </citation>
    <scope>NUCLEOTIDE SEQUENCE [LARGE SCALE GENOMIC DNA]</scope>
    <source>
        <strain evidence="3 4">NEAU-QY2</strain>
    </source>
</reference>
<evidence type="ECO:0000313" key="3">
    <source>
        <dbReference type="EMBL" id="MEE6262270.1"/>
    </source>
</evidence>
<feature type="transmembrane region" description="Helical" evidence="2">
    <location>
        <begin position="124"/>
        <end position="145"/>
    </location>
</feature>
<dbReference type="Proteomes" id="UP001332243">
    <property type="component" value="Unassembled WGS sequence"/>
</dbReference>
<feature type="compositionally biased region" description="Low complexity" evidence="1">
    <location>
        <begin position="204"/>
        <end position="220"/>
    </location>
</feature>
<dbReference type="EMBL" id="JAZGQK010000026">
    <property type="protein sequence ID" value="MEE6262270.1"/>
    <property type="molecule type" value="Genomic_DNA"/>
</dbReference>
<feature type="transmembrane region" description="Helical" evidence="2">
    <location>
        <begin position="86"/>
        <end position="104"/>
    </location>
</feature>
<organism evidence="3 4">
    <name type="scientific">Plantactinospora sonchi</name>
    <dbReference type="NCBI Taxonomy" id="1544735"/>
    <lineage>
        <taxon>Bacteria</taxon>
        <taxon>Bacillati</taxon>
        <taxon>Actinomycetota</taxon>
        <taxon>Actinomycetes</taxon>
        <taxon>Micromonosporales</taxon>
        <taxon>Micromonosporaceae</taxon>
        <taxon>Plantactinospora</taxon>
    </lineage>
</organism>
<proteinExistence type="predicted"/>
<evidence type="ECO:0008006" key="5">
    <source>
        <dbReference type="Google" id="ProtNLM"/>
    </source>
</evidence>
<feature type="transmembrane region" description="Helical" evidence="2">
    <location>
        <begin position="55"/>
        <end position="74"/>
    </location>
</feature>
<evidence type="ECO:0000256" key="2">
    <source>
        <dbReference type="SAM" id="Phobius"/>
    </source>
</evidence>
<keyword evidence="2" id="KW-0812">Transmembrane</keyword>
<dbReference type="RefSeq" id="WP_331217198.1">
    <property type="nucleotide sequence ID" value="NZ_JAZGQK010000026.1"/>
</dbReference>
<keyword evidence="2" id="KW-0472">Membrane</keyword>
<feature type="transmembrane region" description="Helical" evidence="2">
    <location>
        <begin position="12"/>
        <end position="35"/>
    </location>
</feature>
<evidence type="ECO:0000256" key="1">
    <source>
        <dbReference type="SAM" id="MobiDB-lite"/>
    </source>
</evidence>
<protein>
    <recommendedName>
        <fullName evidence="5">DUF2269 domain-containing protein</fullName>
    </recommendedName>
</protein>
<keyword evidence="2" id="KW-1133">Transmembrane helix</keyword>